<reference evidence="1 2" key="1">
    <citation type="submission" date="2016-08" db="EMBL/GenBank/DDBJ databases">
        <authorList>
            <person name="Seilhamer J.J."/>
        </authorList>
    </citation>
    <scope>NUCLEOTIDE SEQUENCE [LARGE SCALE GENOMIC DNA]</scope>
    <source>
        <strain evidence="1 2">SDA_GO95</strain>
    </source>
</reference>
<organism evidence="1 2">
    <name type="scientific">Bacillus mycoides</name>
    <dbReference type="NCBI Taxonomy" id="1405"/>
    <lineage>
        <taxon>Bacteria</taxon>
        <taxon>Bacillati</taxon>
        <taxon>Bacillota</taxon>
        <taxon>Bacilli</taxon>
        <taxon>Bacillales</taxon>
        <taxon>Bacillaceae</taxon>
        <taxon>Bacillus</taxon>
        <taxon>Bacillus cereus group</taxon>
    </lineage>
</organism>
<sequence>MTEEAKFLYLMKHVMDELTADLELNNSKGWSLRKRLLK</sequence>
<dbReference type="AlphaFoldDB" id="A0A1G4EPA9"/>
<evidence type="ECO:0000313" key="2">
    <source>
        <dbReference type="Proteomes" id="UP000195696"/>
    </source>
</evidence>
<evidence type="ECO:0000313" key="1">
    <source>
        <dbReference type="EMBL" id="SCB68937.1"/>
    </source>
</evidence>
<proteinExistence type="predicted"/>
<accession>A0A1G4EPA9</accession>
<dbReference type="EMBL" id="FMAK01000036">
    <property type="protein sequence ID" value="SCB68937.1"/>
    <property type="molecule type" value="Genomic_DNA"/>
</dbReference>
<gene>
    <name evidence="1" type="ORF">BWGO95_03087</name>
</gene>
<name>A0A1G4EPA9_BACMY</name>
<dbReference type="Proteomes" id="UP000195696">
    <property type="component" value="Unassembled WGS sequence"/>
</dbReference>
<protein>
    <submittedName>
        <fullName evidence="1">Uncharacterized protein</fullName>
    </submittedName>
</protein>